<dbReference type="InterPro" id="IPR009799">
    <property type="entry name" value="EthD_dom"/>
</dbReference>
<reference evidence="4" key="1">
    <citation type="submission" date="2024-04" db="EMBL/GenBank/DDBJ databases">
        <authorList>
            <person name="Shaw F."/>
            <person name="Minotto A."/>
        </authorList>
    </citation>
    <scope>NUCLEOTIDE SEQUENCE [LARGE SCALE GENOMIC DNA]</scope>
</reference>
<dbReference type="Proteomes" id="UP001497453">
    <property type="component" value="Chromosome 1"/>
</dbReference>
<feature type="domain" description="EthD" evidence="2">
    <location>
        <begin position="12"/>
        <end position="105"/>
    </location>
</feature>
<evidence type="ECO:0000313" key="3">
    <source>
        <dbReference type="EMBL" id="CAL1696219.1"/>
    </source>
</evidence>
<gene>
    <name evidence="3" type="ORF">GFSPODELE1_LOCUS1094</name>
</gene>
<name>A0ABP1CNR3_9APHY</name>
<sequence>MAIRVVCLIKRRPDLTQEQFSEHWSKNHGRIFTSLKAVKENIIRYNQFHVLEQPSQELAKIGLPVAPYDGAAEFTIEKIEDLLALFGDEEYQKNAIPDEGNFLDRNIVQVLVGEDHVKWVRGESA</sequence>
<evidence type="ECO:0000259" key="2">
    <source>
        <dbReference type="Pfam" id="PF07110"/>
    </source>
</evidence>
<keyword evidence="4" id="KW-1185">Reference proteome</keyword>
<dbReference type="InterPro" id="IPR011008">
    <property type="entry name" value="Dimeric_a/b-barrel"/>
</dbReference>
<accession>A0ABP1CNR3</accession>
<evidence type="ECO:0000313" key="4">
    <source>
        <dbReference type="Proteomes" id="UP001497453"/>
    </source>
</evidence>
<dbReference type="SUPFAM" id="SSF54909">
    <property type="entry name" value="Dimeric alpha+beta barrel"/>
    <property type="match status" value="1"/>
</dbReference>
<dbReference type="Gene3D" id="3.30.70.100">
    <property type="match status" value="1"/>
</dbReference>
<organism evidence="3 4">
    <name type="scientific">Somion occarium</name>
    <dbReference type="NCBI Taxonomy" id="3059160"/>
    <lineage>
        <taxon>Eukaryota</taxon>
        <taxon>Fungi</taxon>
        <taxon>Dikarya</taxon>
        <taxon>Basidiomycota</taxon>
        <taxon>Agaricomycotina</taxon>
        <taxon>Agaricomycetes</taxon>
        <taxon>Polyporales</taxon>
        <taxon>Cerrenaceae</taxon>
        <taxon>Somion</taxon>
    </lineage>
</organism>
<comment type="similarity">
    <text evidence="1">Belongs to the tpcK family.</text>
</comment>
<evidence type="ECO:0000256" key="1">
    <source>
        <dbReference type="ARBA" id="ARBA00005986"/>
    </source>
</evidence>
<proteinExistence type="inferred from homology"/>
<protein>
    <recommendedName>
        <fullName evidence="2">EthD domain-containing protein</fullName>
    </recommendedName>
</protein>
<dbReference type="Pfam" id="PF07110">
    <property type="entry name" value="EthD"/>
    <property type="match status" value="1"/>
</dbReference>
<dbReference type="EMBL" id="OZ037944">
    <property type="protein sequence ID" value="CAL1696219.1"/>
    <property type="molecule type" value="Genomic_DNA"/>
</dbReference>